<feature type="transmembrane region" description="Helical" evidence="7">
    <location>
        <begin position="231"/>
        <end position="256"/>
    </location>
</feature>
<evidence type="ECO:0000256" key="4">
    <source>
        <dbReference type="ARBA" id="ARBA00022989"/>
    </source>
</evidence>
<comment type="subcellular location">
    <subcellularLocation>
        <location evidence="1">Membrane</location>
        <topology evidence="1">Multi-pass membrane protein</topology>
    </subcellularLocation>
</comment>
<evidence type="ECO:0000313" key="9">
    <source>
        <dbReference type="Proteomes" id="UP000009328"/>
    </source>
</evidence>
<feature type="transmembrane region" description="Helical" evidence="7">
    <location>
        <begin position="447"/>
        <end position="466"/>
    </location>
</feature>
<evidence type="ECO:0000313" key="8">
    <source>
        <dbReference type="EMBL" id="CCH43208.1"/>
    </source>
</evidence>
<feature type="transmembrane region" description="Helical" evidence="7">
    <location>
        <begin position="349"/>
        <end position="371"/>
    </location>
</feature>
<evidence type="ECO:0000256" key="7">
    <source>
        <dbReference type="SAM" id="Phobius"/>
    </source>
</evidence>
<evidence type="ECO:0000256" key="1">
    <source>
        <dbReference type="ARBA" id="ARBA00004141"/>
    </source>
</evidence>
<evidence type="ECO:0000256" key="3">
    <source>
        <dbReference type="ARBA" id="ARBA00022692"/>
    </source>
</evidence>
<feature type="transmembrane region" description="Helical" evidence="7">
    <location>
        <begin position="268"/>
        <end position="291"/>
    </location>
</feature>
<gene>
    <name evidence="8" type="ORF">BN7_2755</name>
</gene>
<feature type="region of interest" description="Disordered" evidence="6">
    <location>
        <begin position="1"/>
        <end position="24"/>
    </location>
</feature>
<feature type="transmembrane region" description="Helical" evidence="7">
    <location>
        <begin position="88"/>
        <end position="105"/>
    </location>
</feature>
<sequence length="571" mass="65404">MSQNIRDNQELSTTNSVPTAYSNPKEKVLDGDYVQDKPNSKYPNPFLNPNHGEFWLHKYSSSNYENTTYYNPNLKWTAKEERKLLNKLNLSIMVVLSFMWLGFFINKTNFKDAVRARMPYDIDMGVYVYKGRFYYGESLSVTSDTIVVEFIERATQIIFAIPSVLVAKKIGPDIWLPILLCVYCALGCWQAVFNKPSVAMGIKGAMGAVGAGFIPSTVLYLSYFFTADQLAMRLACLWIFRTLAEIITGYLIYACIRIEYAPKYVMYGWRFAFMIEGVVTFVGALICSFFLPRCLSKKQKWQPKILTEREKEIQINSILRDDPSKGVLNNTSLGGAKEVVKSLFDFDLYPLYAIGLVAFIPYSCYETYLVFAINRLYISEVPIAQYSLRTVWRVLLMILITPITKISNVFNERSLICLVFFGIWQIPLTAVMTWWDNTMSDNWGSYVVVILALGAPHIIAILQSWISRNSGSNTKRAISAALFMMFVDAGYMISKIVYKVGQLPDLRGGSFYNFIIILILCVLLVATKGYYIIRNKMKLKKWERLSEVDQDDYLANNGWLGNRTSFFQFSH</sequence>
<dbReference type="GO" id="GO:0022857">
    <property type="term" value="F:transmembrane transporter activity"/>
    <property type="evidence" value="ECO:0007669"/>
    <property type="project" value="InterPro"/>
</dbReference>
<feature type="transmembrane region" description="Helical" evidence="7">
    <location>
        <begin position="415"/>
        <end position="435"/>
    </location>
</feature>
<keyword evidence="4 7" id="KW-1133">Transmembrane helix</keyword>
<dbReference type="SUPFAM" id="SSF103473">
    <property type="entry name" value="MFS general substrate transporter"/>
    <property type="match status" value="1"/>
</dbReference>
<proteinExistence type="predicted"/>
<dbReference type="eggNOG" id="KOG2533">
    <property type="taxonomic scope" value="Eukaryota"/>
</dbReference>
<name>K0KPV6_WICCF</name>
<feature type="transmembrane region" description="Helical" evidence="7">
    <location>
        <begin position="174"/>
        <end position="193"/>
    </location>
</feature>
<evidence type="ECO:0000256" key="6">
    <source>
        <dbReference type="SAM" id="MobiDB-lite"/>
    </source>
</evidence>
<feature type="transmembrane region" description="Helical" evidence="7">
    <location>
        <begin position="510"/>
        <end position="533"/>
    </location>
</feature>
<dbReference type="EMBL" id="CAIF01000070">
    <property type="protein sequence ID" value="CCH43208.1"/>
    <property type="molecule type" value="Genomic_DNA"/>
</dbReference>
<dbReference type="Proteomes" id="UP000009328">
    <property type="component" value="Unassembled WGS sequence"/>
</dbReference>
<keyword evidence="9" id="KW-1185">Reference proteome</keyword>
<dbReference type="InParanoid" id="K0KPV6"/>
<dbReference type="STRING" id="1206466.K0KPV6"/>
<keyword evidence="5 7" id="KW-0472">Membrane</keyword>
<keyword evidence="3 7" id="KW-0812">Transmembrane</keyword>
<feature type="transmembrane region" description="Helical" evidence="7">
    <location>
        <begin position="478"/>
        <end position="498"/>
    </location>
</feature>
<dbReference type="GO" id="GO:0016020">
    <property type="term" value="C:membrane"/>
    <property type="evidence" value="ECO:0007669"/>
    <property type="project" value="UniProtKB-SubCell"/>
</dbReference>
<feature type="transmembrane region" description="Helical" evidence="7">
    <location>
        <begin position="205"/>
        <end position="225"/>
    </location>
</feature>
<keyword evidence="2" id="KW-0813">Transport</keyword>
<accession>K0KPV6</accession>
<dbReference type="InterPro" id="IPR011701">
    <property type="entry name" value="MFS"/>
</dbReference>
<evidence type="ECO:0000256" key="2">
    <source>
        <dbReference type="ARBA" id="ARBA00022448"/>
    </source>
</evidence>
<reference evidence="8 9" key="1">
    <citation type="journal article" date="2012" name="Eukaryot. Cell">
        <title>Draft genome sequence of Wickerhamomyces ciferrii NRRL Y-1031 F-60-10.</title>
        <authorList>
            <person name="Schneider J."/>
            <person name="Andrea H."/>
            <person name="Blom J."/>
            <person name="Jaenicke S."/>
            <person name="Ruckert C."/>
            <person name="Schorsch C."/>
            <person name="Szczepanowski R."/>
            <person name="Farwick M."/>
            <person name="Goesmann A."/>
            <person name="Puhler A."/>
            <person name="Schaffer S."/>
            <person name="Tauch A."/>
            <person name="Kohler T."/>
            <person name="Brinkrolf K."/>
        </authorList>
    </citation>
    <scope>NUCLEOTIDE SEQUENCE [LARGE SCALE GENOMIC DNA]</scope>
    <source>
        <strain evidence="9">ATCC 14091 / BCRC 22168 / CBS 111 / JCM 3599 / NBRC 0793 / NRRL Y-1031 F-60-10</strain>
    </source>
</reference>
<dbReference type="Gene3D" id="1.20.1250.20">
    <property type="entry name" value="MFS general substrate transporter like domains"/>
    <property type="match status" value="1"/>
</dbReference>
<dbReference type="PANTHER" id="PTHR43791">
    <property type="entry name" value="PERMEASE-RELATED"/>
    <property type="match status" value="1"/>
</dbReference>
<protein>
    <submittedName>
        <fullName evidence="8">Transporter</fullName>
    </submittedName>
</protein>
<dbReference type="AlphaFoldDB" id="K0KPV6"/>
<dbReference type="HOGENOM" id="CLU_001265_2_2_1"/>
<dbReference type="PANTHER" id="PTHR43791:SF29">
    <property type="entry name" value="MAJOR FACILITATOR SUPERFAMILY (MFS) PROFILE DOMAIN-CONTAINING PROTEIN"/>
    <property type="match status" value="1"/>
</dbReference>
<comment type="caution">
    <text evidence="8">The sequence shown here is derived from an EMBL/GenBank/DDBJ whole genome shotgun (WGS) entry which is preliminary data.</text>
</comment>
<dbReference type="InterPro" id="IPR036259">
    <property type="entry name" value="MFS_trans_sf"/>
</dbReference>
<evidence type="ECO:0000256" key="5">
    <source>
        <dbReference type="ARBA" id="ARBA00023136"/>
    </source>
</evidence>
<dbReference type="Pfam" id="PF07690">
    <property type="entry name" value="MFS_1"/>
    <property type="match status" value="1"/>
</dbReference>
<feature type="compositionally biased region" description="Polar residues" evidence="6">
    <location>
        <begin position="1"/>
        <end position="22"/>
    </location>
</feature>
<organism evidence="8 9">
    <name type="scientific">Wickerhamomyces ciferrii (strain ATCC 14091 / BCRC 22168 / CBS 111 / JCM 3599 / NBRC 0793 / NRRL Y-1031 F-60-10)</name>
    <name type="common">Yeast</name>
    <name type="synonym">Pichia ciferrii</name>
    <dbReference type="NCBI Taxonomy" id="1206466"/>
    <lineage>
        <taxon>Eukaryota</taxon>
        <taxon>Fungi</taxon>
        <taxon>Dikarya</taxon>
        <taxon>Ascomycota</taxon>
        <taxon>Saccharomycotina</taxon>
        <taxon>Saccharomycetes</taxon>
        <taxon>Phaffomycetales</taxon>
        <taxon>Wickerhamomycetaceae</taxon>
        <taxon>Wickerhamomyces</taxon>
    </lineage>
</organism>